<name>F8PG64_SERL3</name>
<dbReference type="STRING" id="936435.F8PG64"/>
<gene>
    <name evidence="1" type="ORF">SERLA73DRAFT_148881</name>
</gene>
<dbReference type="InParanoid" id="F8PG64"/>
<reference evidence="2" key="1">
    <citation type="journal article" date="2011" name="Science">
        <title>The plant cell wall-decomposing machinery underlies the functional diversity of forest fungi.</title>
        <authorList>
            <person name="Eastwood D.C."/>
            <person name="Floudas D."/>
            <person name="Binder M."/>
            <person name="Majcherczyk A."/>
            <person name="Schneider P."/>
            <person name="Aerts A."/>
            <person name="Asiegbu F.O."/>
            <person name="Baker S.E."/>
            <person name="Barry K."/>
            <person name="Bendiksby M."/>
            <person name="Blumentritt M."/>
            <person name="Coutinho P.M."/>
            <person name="Cullen D."/>
            <person name="de Vries R.P."/>
            <person name="Gathman A."/>
            <person name="Goodell B."/>
            <person name="Henrissat B."/>
            <person name="Ihrmark K."/>
            <person name="Kauserud H."/>
            <person name="Kohler A."/>
            <person name="LaButti K."/>
            <person name="Lapidus A."/>
            <person name="Lavin J.L."/>
            <person name="Lee Y.-H."/>
            <person name="Lindquist E."/>
            <person name="Lilly W."/>
            <person name="Lucas S."/>
            <person name="Morin E."/>
            <person name="Murat C."/>
            <person name="Oguiza J.A."/>
            <person name="Park J."/>
            <person name="Pisabarro A.G."/>
            <person name="Riley R."/>
            <person name="Rosling A."/>
            <person name="Salamov A."/>
            <person name="Schmidt O."/>
            <person name="Schmutz J."/>
            <person name="Skrede I."/>
            <person name="Stenlid J."/>
            <person name="Wiebenga A."/>
            <person name="Xie X."/>
            <person name="Kuees U."/>
            <person name="Hibbett D.S."/>
            <person name="Hoffmeister D."/>
            <person name="Hoegberg N."/>
            <person name="Martin F."/>
            <person name="Grigoriev I.V."/>
            <person name="Watkinson S.C."/>
        </authorList>
    </citation>
    <scope>NUCLEOTIDE SEQUENCE [LARGE SCALE GENOMIC DNA]</scope>
    <source>
        <strain evidence="2">strain S7.3</strain>
    </source>
</reference>
<evidence type="ECO:0000313" key="1">
    <source>
        <dbReference type="EMBL" id="EGO04311.1"/>
    </source>
</evidence>
<organism evidence="2">
    <name type="scientific">Serpula lacrymans var. lacrymans (strain S7.3)</name>
    <name type="common">Dry rot fungus</name>
    <dbReference type="NCBI Taxonomy" id="936435"/>
    <lineage>
        <taxon>Eukaryota</taxon>
        <taxon>Fungi</taxon>
        <taxon>Dikarya</taxon>
        <taxon>Basidiomycota</taxon>
        <taxon>Agaricomycotina</taxon>
        <taxon>Agaricomycetes</taxon>
        <taxon>Agaricomycetidae</taxon>
        <taxon>Boletales</taxon>
        <taxon>Coniophorineae</taxon>
        <taxon>Serpulaceae</taxon>
        <taxon>Serpula</taxon>
    </lineage>
</organism>
<evidence type="ECO:0000313" key="2">
    <source>
        <dbReference type="Proteomes" id="UP000008063"/>
    </source>
</evidence>
<accession>F8PG64</accession>
<dbReference type="EMBL" id="GL945474">
    <property type="protein sequence ID" value="EGO04311.1"/>
    <property type="molecule type" value="Genomic_DNA"/>
</dbReference>
<dbReference type="HOGENOM" id="CLU_1579459_0_0_1"/>
<sequence>MTFGVVGVWSLEVHCTQPPQIETPEHIFNCFSFMQAVELSLASSQVMSPAIASHQSTQVNLSGIYAVPKLAKDASNWSLWKLQTIITNVTQILAYDGTTAASEMLIKENEKTNDVFSREETILQQLFATVPEHVHFQIKDIPTAAKAWDKVCKIYEDKCKIAQVDTFRQ</sequence>
<dbReference type="Proteomes" id="UP000008063">
    <property type="component" value="Unassembled WGS sequence"/>
</dbReference>
<dbReference type="AlphaFoldDB" id="F8PG64"/>
<protein>
    <submittedName>
        <fullName evidence="1">Uncharacterized protein</fullName>
    </submittedName>
</protein>
<keyword evidence="2" id="KW-1185">Reference proteome</keyword>
<proteinExistence type="predicted"/>